<keyword evidence="3" id="KW-1185">Reference proteome</keyword>
<evidence type="ECO:0000256" key="1">
    <source>
        <dbReference type="SAM" id="SignalP"/>
    </source>
</evidence>
<feature type="signal peptide" evidence="1">
    <location>
        <begin position="1"/>
        <end position="16"/>
    </location>
</feature>
<reference evidence="2 3" key="1">
    <citation type="submission" date="2016-07" db="EMBL/GenBank/DDBJ databases">
        <title>Pervasive Adenine N6-methylation of Active Genes in Fungi.</title>
        <authorList>
            <consortium name="DOE Joint Genome Institute"/>
            <person name="Mondo S.J."/>
            <person name="Dannebaum R.O."/>
            <person name="Kuo R.C."/>
            <person name="Labutti K."/>
            <person name="Haridas S."/>
            <person name="Kuo A."/>
            <person name="Salamov A."/>
            <person name="Ahrendt S.R."/>
            <person name="Lipzen A."/>
            <person name="Sullivan W."/>
            <person name="Andreopoulos W.B."/>
            <person name="Clum A."/>
            <person name="Lindquist E."/>
            <person name="Daum C."/>
            <person name="Ramamoorthy G.K."/>
            <person name="Gryganskyi A."/>
            <person name="Culley D."/>
            <person name="Magnuson J.K."/>
            <person name="James T.Y."/>
            <person name="O'Malley M.A."/>
            <person name="Stajich J.E."/>
            <person name="Spatafora J.W."/>
            <person name="Visel A."/>
            <person name="Grigoriev I.V."/>
        </authorList>
    </citation>
    <scope>NUCLEOTIDE SEQUENCE [LARGE SCALE GENOMIC DNA]</scope>
    <source>
        <strain evidence="2 3">CBS 115471</strain>
    </source>
</reference>
<dbReference type="EMBL" id="MCFA01000049">
    <property type="protein sequence ID" value="ORY12586.1"/>
    <property type="molecule type" value="Genomic_DNA"/>
</dbReference>
<feature type="chain" id="PRO_5012417827" evidence="1">
    <location>
        <begin position="17"/>
        <end position="110"/>
    </location>
</feature>
<proteinExistence type="predicted"/>
<protein>
    <submittedName>
        <fullName evidence="2">Uncharacterized protein</fullName>
    </submittedName>
</protein>
<evidence type="ECO:0000313" key="2">
    <source>
        <dbReference type="EMBL" id="ORY12586.1"/>
    </source>
</evidence>
<evidence type="ECO:0000313" key="3">
    <source>
        <dbReference type="Proteomes" id="UP000193144"/>
    </source>
</evidence>
<dbReference type="AlphaFoldDB" id="A0A1Y1ZQR7"/>
<accession>A0A1Y1ZQR7</accession>
<keyword evidence="1" id="KW-0732">Signal</keyword>
<comment type="caution">
    <text evidence="2">The sequence shown here is derived from an EMBL/GenBank/DDBJ whole genome shotgun (WGS) entry which is preliminary data.</text>
</comment>
<organism evidence="2 3">
    <name type="scientific">Clohesyomyces aquaticus</name>
    <dbReference type="NCBI Taxonomy" id="1231657"/>
    <lineage>
        <taxon>Eukaryota</taxon>
        <taxon>Fungi</taxon>
        <taxon>Dikarya</taxon>
        <taxon>Ascomycota</taxon>
        <taxon>Pezizomycotina</taxon>
        <taxon>Dothideomycetes</taxon>
        <taxon>Pleosporomycetidae</taxon>
        <taxon>Pleosporales</taxon>
        <taxon>Lindgomycetaceae</taxon>
        <taxon>Clohesyomyces</taxon>
    </lineage>
</organism>
<name>A0A1Y1ZQR7_9PLEO</name>
<dbReference type="Proteomes" id="UP000193144">
    <property type="component" value="Unassembled WGS sequence"/>
</dbReference>
<gene>
    <name evidence="2" type="ORF">BCR34DRAFT_587063</name>
</gene>
<sequence>MRTSTILALLLGTLAAGMPAMSGNEATTASPAARNDARDMCGIAHLKGSFVTIDIFKNGACAGTGDPVHTWNTTSENCLLCIWWSSNDCTGNSVSQGGLGRHTDFGDAWS</sequence>